<evidence type="ECO:0000256" key="1">
    <source>
        <dbReference type="SAM" id="SignalP"/>
    </source>
</evidence>
<evidence type="ECO:0000259" key="2">
    <source>
        <dbReference type="Pfam" id="PF01464"/>
    </source>
</evidence>
<reference evidence="3 4" key="1">
    <citation type="submission" date="2024-09" db="EMBL/GenBank/DDBJ databases">
        <authorList>
            <person name="Sun Q."/>
            <person name="Mori K."/>
        </authorList>
    </citation>
    <scope>NUCLEOTIDE SEQUENCE [LARGE SCALE GENOMIC DNA]</scope>
    <source>
        <strain evidence="3 4">KCTC 23315</strain>
    </source>
</reference>
<dbReference type="InterPro" id="IPR023346">
    <property type="entry name" value="Lysozyme-like_dom_sf"/>
</dbReference>
<proteinExistence type="predicted"/>
<dbReference type="Pfam" id="PF01464">
    <property type="entry name" value="SLT"/>
    <property type="match status" value="1"/>
</dbReference>
<sequence length="223" mass="24826">MQPSYVFLLILCLMGFAPACFASLDYAAWAQKNQDGSWTRAAESAVASSALIRLNPTDITQFCPNYPKLAKPERRKFWVGLLSAMSKPESNFKPEATYRERFRDGKGKPVVSRGLLQISIESANQKRYDCDIRHPALLHDPVINLACGVRILSKWVSTDGVIASRSMEQHQGGGRYWSTLRAHNGKVSAIAEFTRNLPFCGPRQQQRFNGIRLRPGAGATAPK</sequence>
<protein>
    <submittedName>
        <fullName evidence="3">Transglycosylase SLT domain-containing protein</fullName>
    </submittedName>
</protein>
<keyword evidence="1" id="KW-0732">Signal</keyword>
<gene>
    <name evidence="3" type="ORF">ACFFJP_10910</name>
</gene>
<evidence type="ECO:0000313" key="3">
    <source>
        <dbReference type="EMBL" id="MFC0048795.1"/>
    </source>
</evidence>
<feature type="chain" id="PRO_5046987867" evidence="1">
    <location>
        <begin position="23"/>
        <end position="223"/>
    </location>
</feature>
<evidence type="ECO:0000313" key="4">
    <source>
        <dbReference type="Proteomes" id="UP001589813"/>
    </source>
</evidence>
<feature type="signal peptide" evidence="1">
    <location>
        <begin position="1"/>
        <end position="22"/>
    </location>
</feature>
<dbReference type="EMBL" id="JBHLXP010000001">
    <property type="protein sequence ID" value="MFC0048795.1"/>
    <property type="molecule type" value="Genomic_DNA"/>
</dbReference>
<keyword evidence="4" id="KW-1185">Reference proteome</keyword>
<feature type="domain" description="Transglycosylase SLT" evidence="2">
    <location>
        <begin position="74"/>
        <end position="157"/>
    </location>
</feature>
<name>A0ABV6BD68_9GAMM</name>
<comment type="caution">
    <text evidence="3">The sequence shown here is derived from an EMBL/GenBank/DDBJ whole genome shotgun (WGS) entry which is preliminary data.</text>
</comment>
<dbReference type="SUPFAM" id="SSF53955">
    <property type="entry name" value="Lysozyme-like"/>
    <property type="match status" value="1"/>
</dbReference>
<dbReference type="Gene3D" id="1.10.530.10">
    <property type="match status" value="1"/>
</dbReference>
<accession>A0ABV6BD68</accession>
<dbReference type="Proteomes" id="UP001589813">
    <property type="component" value="Unassembled WGS sequence"/>
</dbReference>
<dbReference type="RefSeq" id="WP_377243326.1">
    <property type="nucleotide sequence ID" value="NZ_JBHLXP010000001.1"/>
</dbReference>
<organism evidence="3 4">
    <name type="scientific">Rheinheimera tilapiae</name>
    <dbReference type="NCBI Taxonomy" id="875043"/>
    <lineage>
        <taxon>Bacteria</taxon>
        <taxon>Pseudomonadati</taxon>
        <taxon>Pseudomonadota</taxon>
        <taxon>Gammaproteobacteria</taxon>
        <taxon>Chromatiales</taxon>
        <taxon>Chromatiaceae</taxon>
        <taxon>Rheinheimera</taxon>
    </lineage>
</organism>
<dbReference type="InterPro" id="IPR008258">
    <property type="entry name" value="Transglycosylase_SLT_dom_1"/>
</dbReference>